<name>A0A2G9TD19_TELCI</name>
<dbReference type="Proteomes" id="UP000230423">
    <property type="component" value="Unassembled WGS sequence"/>
</dbReference>
<dbReference type="SUPFAM" id="SSF53822">
    <property type="entry name" value="Periplasmic binding protein-like I"/>
    <property type="match status" value="1"/>
</dbReference>
<dbReference type="EMBL" id="KZ383829">
    <property type="protein sequence ID" value="PIO55867.1"/>
    <property type="molecule type" value="Genomic_DNA"/>
</dbReference>
<protein>
    <recommendedName>
        <fullName evidence="5">Receptor ligand binding region domain-containing protein</fullName>
    </recommendedName>
</protein>
<evidence type="ECO:0000256" key="4">
    <source>
        <dbReference type="ARBA" id="ARBA00023136"/>
    </source>
</evidence>
<dbReference type="InterPro" id="IPR001828">
    <property type="entry name" value="ANF_lig-bd_rcpt"/>
</dbReference>
<proteinExistence type="predicted"/>
<evidence type="ECO:0000313" key="7">
    <source>
        <dbReference type="Proteomes" id="UP000230423"/>
    </source>
</evidence>
<dbReference type="Pfam" id="PF01094">
    <property type="entry name" value="ANF_receptor"/>
    <property type="match status" value="1"/>
</dbReference>
<keyword evidence="3" id="KW-1133">Transmembrane helix</keyword>
<dbReference type="AlphaFoldDB" id="A0A2G9TD19"/>
<keyword evidence="4" id="KW-0472">Membrane</keyword>
<dbReference type="OrthoDB" id="1890790at2759"/>
<accession>A0A2G9TD19</accession>
<reference evidence="6 7" key="1">
    <citation type="submission" date="2015-09" db="EMBL/GenBank/DDBJ databases">
        <title>Draft genome of the parasitic nematode Teladorsagia circumcincta isolate WARC Sus (inbred).</title>
        <authorList>
            <person name="Mitreva M."/>
        </authorList>
    </citation>
    <scope>NUCLEOTIDE SEQUENCE [LARGE SCALE GENOMIC DNA]</scope>
    <source>
        <strain evidence="6 7">S</strain>
    </source>
</reference>
<evidence type="ECO:0000313" key="6">
    <source>
        <dbReference type="EMBL" id="PIO55867.1"/>
    </source>
</evidence>
<evidence type="ECO:0000256" key="2">
    <source>
        <dbReference type="ARBA" id="ARBA00022692"/>
    </source>
</evidence>
<evidence type="ECO:0000256" key="1">
    <source>
        <dbReference type="ARBA" id="ARBA00004370"/>
    </source>
</evidence>
<evidence type="ECO:0000259" key="5">
    <source>
        <dbReference type="Pfam" id="PF01094"/>
    </source>
</evidence>
<feature type="domain" description="Receptor ligand binding region" evidence="5">
    <location>
        <begin position="14"/>
        <end position="203"/>
    </location>
</feature>
<feature type="non-terminal residue" evidence="6">
    <location>
        <position position="205"/>
    </location>
</feature>
<dbReference type="InterPro" id="IPR028082">
    <property type="entry name" value="Peripla_BP_I"/>
</dbReference>
<keyword evidence="2" id="KW-0812">Transmembrane</keyword>
<evidence type="ECO:0000256" key="3">
    <source>
        <dbReference type="ARBA" id="ARBA00022989"/>
    </source>
</evidence>
<sequence>VVLVSNVGASAFEKLSAIEPVLKKYGIGITRKILFDEAATVQDMMNGGQLEDIRSNSRIVVVMFSSTKDLTAVFREACAKYGLKEAEFVFIFPWLQEGENGASPFVGSDSSSLKKVKDTYSNCVLIDDTNGFDNRMIVPFVERLATVGLKEQDISMTNIYGYIALFDSLKMFATAGRRVLNRTGQFSALSDGKLMWDTMRRITIP</sequence>
<dbReference type="Gene3D" id="3.40.50.2300">
    <property type="match status" value="1"/>
</dbReference>
<organism evidence="6 7">
    <name type="scientific">Teladorsagia circumcincta</name>
    <name type="common">Brown stomach worm</name>
    <name type="synonym">Ostertagia circumcincta</name>
    <dbReference type="NCBI Taxonomy" id="45464"/>
    <lineage>
        <taxon>Eukaryota</taxon>
        <taxon>Metazoa</taxon>
        <taxon>Ecdysozoa</taxon>
        <taxon>Nematoda</taxon>
        <taxon>Chromadorea</taxon>
        <taxon>Rhabditida</taxon>
        <taxon>Rhabditina</taxon>
        <taxon>Rhabditomorpha</taxon>
        <taxon>Strongyloidea</taxon>
        <taxon>Trichostrongylidae</taxon>
        <taxon>Teladorsagia</taxon>
    </lineage>
</organism>
<comment type="subcellular location">
    <subcellularLocation>
        <location evidence="1">Membrane</location>
    </subcellularLocation>
</comment>
<keyword evidence="7" id="KW-1185">Reference proteome</keyword>
<gene>
    <name evidence="6" type="ORF">TELCIR_22742</name>
</gene>
<feature type="non-terminal residue" evidence="6">
    <location>
        <position position="1"/>
    </location>
</feature>
<dbReference type="GO" id="GO:0016020">
    <property type="term" value="C:membrane"/>
    <property type="evidence" value="ECO:0007669"/>
    <property type="project" value="UniProtKB-SubCell"/>
</dbReference>